<dbReference type="PANTHER" id="PTHR10937">
    <property type="entry name" value="GLUCOSAMINE--FRUCTOSE-6-PHOSPHATE AMINOTRANSFERASE, ISOMERIZING"/>
    <property type="match status" value="1"/>
</dbReference>
<protein>
    <recommendedName>
        <fullName evidence="3">Glutamine--fructose-6-phosphate aminotransferase [isomerizing]</fullName>
        <ecNumber evidence="2">2.6.1.16</ecNumber>
    </recommendedName>
</protein>
<evidence type="ECO:0000259" key="5">
    <source>
        <dbReference type="PROSITE" id="PS51464"/>
    </source>
</evidence>
<dbReference type="PANTHER" id="PTHR10937:SF0">
    <property type="entry name" value="GLUTAMINE--FRUCTOSE-6-PHOSPHATE TRANSAMINASE (ISOMERIZING)"/>
    <property type="match status" value="1"/>
</dbReference>
<dbReference type="InterPro" id="IPR001347">
    <property type="entry name" value="SIS_dom"/>
</dbReference>
<evidence type="ECO:0000313" key="7">
    <source>
        <dbReference type="Proteomes" id="UP000287352"/>
    </source>
</evidence>
<reference evidence="7" key="1">
    <citation type="submission" date="2018-12" db="EMBL/GenBank/DDBJ databases">
        <title>Tengunoibacter tsumagoiensis gen. nov., sp. nov., Dictyobacter kobayashii sp. nov., D. alpinus sp. nov., and D. joshuensis sp. nov. and description of Dictyobacteraceae fam. nov. within the order Ktedonobacterales isolated from Tengu-no-mugimeshi.</title>
        <authorList>
            <person name="Wang C.M."/>
            <person name="Zheng Y."/>
            <person name="Sakai Y."/>
            <person name="Toyoda A."/>
            <person name="Minakuchi Y."/>
            <person name="Abe K."/>
            <person name="Yokota A."/>
            <person name="Yabe S."/>
        </authorList>
    </citation>
    <scope>NUCLEOTIDE SEQUENCE [LARGE SCALE GENOMIC DNA]</scope>
    <source>
        <strain evidence="7">Uno3</strain>
    </source>
</reference>
<comment type="catalytic activity">
    <reaction evidence="1">
        <text>D-fructose 6-phosphate + L-glutamine = D-glucosamine 6-phosphate + L-glutamate</text>
        <dbReference type="Rhea" id="RHEA:13237"/>
        <dbReference type="ChEBI" id="CHEBI:29985"/>
        <dbReference type="ChEBI" id="CHEBI:58359"/>
        <dbReference type="ChEBI" id="CHEBI:58725"/>
        <dbReference type="ChEBI" id="CHEBI:61527"/>
        <dbReference type="EC" id="2.6.1.16"/>
    </reaction>
</comment>
<evidence type="ECO:0000256" key="4">
    <source>
        <dbReference type="ARBA" id="ARBA00022737"/>
    </source>
</evidence>
<organism evidence="6 7">
    <name type="scientific">Tengunoibacter tsumagoiensis</name>
    <dbReference type="NCBI Taxonomy" id="2014871"/>
    <lineage>
        <taxon>Bacteria</taxon>
        <taxon>Bacillati</taxon>
        <taxon>Chloroflexota</taxon>
        <taxon>Ktedonobacteria</taxon>
        <taxon>Ktedonobacterales</taxon>
        <taxon>Dictyobacteraceae</taxon>
        <taxon>Tengunoibacter</taxon>
    </lineage>
</organism>
<name>A0A402A3X8_9CHLR</name>
<accession>A0A402A3X8</accession>
<sequence>MTTQIEQDIQGIPPLLYQVLERTLELRPILRPQIHGPLALLGCGSSYCIARSAAVLYETATGYPAQALLASDYRSRMGWRQIGISRTGQTSELIEAFRRIKRTEKTYTLLLSGEQGSPAEELADETFPLEFAPEKGVIQTRFIVASLLALRLLFARDEDLPYLQTLPAQVERSLQEFDPQAFAQYAHSVFLGRDWRAGLASVAALNLQETARVVPEGHHTLDYRHGPIACADEQTVIWCFDTPSDSVSAAVMQDVRKTGATVYYPEQDPLVTLTEVFRFSLHRALQRGLDPEKPRHLSRAIILPQEVLE</sequence>
<dbReference type="SUPFAM" id="SSF53697">
    <property type="entry name" value="SIS domain"/>
    <property type="match status" value="1"/>
</dbReference>
<evidence type="ECO:0000256" key="1">
    <source>
        <dbReference type="ARBA" id="ARBA00001031"/>
    </source>
</evidence>
<dbReference type="EC" id="2.6.1.16" evidence="2"/>
<evidence type="ECO:0000256" key="3">
    <source>
        <dbReference type="ARBA" id="ARBA00016090"/>
    </source>
</evidence>
<dbReference type="GO" id="GO:0097367">
    <property type="term" value="F:carbohydrate derivative binding"/>
    <property type="evidence" value="ECO:0007669"/>
    <property type="project" value="InterPro"/>
</dbReference>
<dbReference type="PROSITE" id="PS51464">
    <property type="entry name" value="SIS"/>
    <property type="match status" value="1"/>
</dbReference>
<feature type="domain" description="SIS" evidence="5">
    <location>
        <begin position="26"/>
        <end position="163"/>
    </location>
</feature>
<keyword evidence="4" id="KW-0677">Repeat</keyword>
<proteinExistence type="predicted"/>
<gene>
    <name evidence="6" type="ORF">KTT_37160</name>
</gene>
<dbReference type="Proteomes" id="UP000287352">
    <property type="component" value="Unassembled WGS sequence"/>
</dbReference>
<dbReference type="OrthoDB" id="9779207at2"/>
<comment type="caution">
    <text evidence="6">The sequence shown here is derived from an EMBL/GenBank/DDBJ whole genome shotgun (WGS) entry which is preliminary data.</text>
</comment>
<dbReference type="Gene3D" id="3.40.50.10490">
    <property type="entry name" value="Glucose-6-phosphate isomerase like protein, domain 1"/>
    <property type="match status" value="2"/>
</dbReference>
<dbReference type="EMBL" id="BIFR01000001">
    <property type="protein sequence ID" value="GCE13857.1"/>
    <property type="molecule type" value="Genomic_DNA"/>
</dbReference>
<evidence type="ECO:0000313" key="6">
    <source>
        <dbReference type="EMBL" id="GCE13857.1"/>
    </source>
</evidence>
<evidence type="ECO:0000256" key="2">
    <source>
        <dbReference type="ARBA" id="ARBA00012916"/>
    </source>
</evidence>
<dbReference type="GO" id="GO:0004360">
    <property type="term" value="F:glutamine-fructose-6-phosphate transaminase (isomerizing) activity"/>
    <property type="evidence" value="ECO:0007669"/>
    <property type="project" value="UniProtKB-EC"/>
</dbReference>
<dbReference type="RefSeq" id="WP_126581350.1">
    <property type="nucleotide sequence ID" value="NZ_BIFR01000001.1"/>
</dbReference>
<dbReference type="Pfam" id="PF01380">
    <property type="entry name" value="SIS"/>
    <property type="match status" value="1"/>
</dbReference>
<keyword evidence="7" id="KW-1185">Reference proteome</keyword>
<dbReference type="CDD" id="cd05008">
    <property type="entry name" value="SIS_GlmS_GlmD_1"/>
    <property type="match status" value="1"/>
</dbReference>
<dbReference type="AlphaFoldDB" id="A0A402A3X8"/>
<dbReference type="GO" id="GO:0006487">
    <property type="term" value="P:protein N-linked glycosylation"/>
    <property type="evidence" value="ECO:0007669"/>
    <property type="project" value="TreeGrafter"/>
</dbReference>
<dbReference type="InterPro" id="IPR035466">
    <property type="entry name" value="GlmS/AgaS_SIS"/>
</dbReference>
<dbReference type="GO" id="GO:0006002">
    <property type="term" value="P:fructose 6-phosphate metabolic process"/>
    <property type="evidence" value="ECO:0007669"/>
    <property type="project" value="TreeGrafter"/>
</dbReference>
<dbReference type="GO" id="GO:0006047">
    <property type="term" value="P:UDP-N-acetylglucosamine metabolic process"/>
    <property type="evidence" value="ECO:0007669"/>
    <property type="project" value="TreeGrafter"/>
</dbReference>
<dbReference type="InterPro" id="IPR046348">
    <property type="entry name" value="SIS_dom_sf"/>
</dbReference>